<keyword evidence="3" id="KW-0326">Glycosidase</keyword>
<dbReference type="Gene3D" id="2.60.40.1180">
    <property type="entry name" value="Golgi alpha-mannosidase II"/>
    <property type="match status" value="1"/>
</dbReference>
<dbReference type="Gene3D" id="3.20.20.80">
    <property type="entry name" value="Glycosidases"/>
    <property type="match status" value="1"/>
</dbReference>
<evidence type="ECO:0000256" key="3">
    <source>
        <dbReference type="ARBA" id="ARBA00023295"/>
    </source>
</evidence>
<dbReference type="NCBIfam" id="NF008183">
    <property type="entry name" value="PRK10933.1"/>
    <property type="match status" value="1"/>
</dbReference>
<gene>
    <name evidence="5" type="ORF">H9910_05510</name>
</gene>
<dbReference type="SMART" id="SM00642">
    <property type="entry name" value="Aamy"/>
    <property type="match status" value="1"/>
</dbReference>
<dbReference type="InterPro" id="IPR045857">
    <property type="entry name" value="O16G_dom_2"/>
</dbReference>
<sequence>MTEMKKPWWKNAVVYQIYPKSFQDSNGDGIGDIRGIIRRLDYLEELGIDAVWLSPVYCSPQDDNGYDISDYQDIDPMFGNLSDMEELIGEAKKRNIRIIMDLVLNHTSDEHRWFREAKKSRDNPYHDYYVWRDGVEGEYPNEMKAAFGGPAWEWVPEVNQYYFHQFSVKQPDLNWENPKVRREIYDMILWWMDKGVGGFRLDVIDQIAKEPDRMITNNGPRLHEFLRELSRETFQKGDLITVGEAWGATTEIAKLYSNPDGSEFSMVFQFEHMVMDQQEGKEKWDLAPLPFVRLKKCLAKWQNELYGKGWNSLFWDNHDLPRIVSRWGDDGKYRVESAKMLAMILHGMQGTPYVYQGEELGMTNVRFPDISDYKDIETLNLYRERLEGGYEKEDIMRSVYARSRDNARTPMQWGAGASAGFTTGTPWIAVNPNYTEINAEEERRDPDSVYHFYRKLIRLRKTHPVFVDGKFDLLLPEDERIFAYTRTDGTHQMLVCADFTGEAAACPLDRKWKNAEKLIHNYREEPAWSDDGERIMLKPYEAVMLCREL</sequence>
<dbReference type="Proteomes" id="UP000823909">
    <property type="component" value="Unassembled WGS sequence"/>
</dbReference>
<reference evidence="5" key="2">
    <citation type="submission" date="2021-04" db="EMBL/GenBank/DDBJ databases">
        <authorList>
            <person name="Gilroy R."/>
        </authorList>
    </citation>
    <scope>NUCLEOTIDE SEQUENCE</scope>
    <source>
        <strain evidence="5">ChiBcec15-3976</strain>
    </source>
</reference>
<dbReference type="InterPro" id="IPR013780">
    <property type="entry name" value="Glyco_hydro_b"/>
</dbReference>
<evidence type="ECO:0000259" key="4">
    <source>
        <dbReference type="SMART" id="SM00642"/>
    </source>
</evidence>
<name>A0A9D2RF52_9FIRM</name>
<comment type="caution">
    <text evidence="5">The sequence shown here is derived from an EMBL/GenBank/DDBJ whole genome shotgun (WGS) entry which is preliminary data.</text>
</comment>
<dbReference type="Gene3D" id="3.90.400.10">
    <property type="entry name" value="Oligo-1,6-glucosidase, Domain 2"/>
    <property type="match status" value="1"/>
</dbReference>
<evidence type="ECO:0000313" key="5">
    <source>
        <dbReference type="EMBL" id="HJD42447.1"/>
    </source>
</evidence>
<dbReference type="FunFam" id="3.20.20.80:FF:000064">
    <property type="entry name" value="Oligo-1,6-glucosidase"/>
    <property type="match status" value="2"/>
</dbReference>
<dbReference type="SUPFAM" id="SSF51445">
    <property type="entry name" value="(Trans)glycosidases"/>
    <property type="match status" value="1"/>
</dbReference>
<evidence type="ECO:0000256" key="1">
    <source>
        <dbReference type="ARBA" id="ARBA00008061"/>
    </source>
</evidence>
<dbReference type="PANTHER" id="PTHR10357:SF179">
    <property type="entry name" value="NEUTRAL AND BASIC AMINO ACID TRANSPORT PROTEIN RBAT"/>
    <property type="match status" value="1"/>
</dbReference>
<dbReference type="InterPro" id="IPR006047">
    <property type="entry name" value="GH13_cat_dom"/>
</dbReference>
<feature type="domain" description="Glycosyl hydrolase family 13 catalytic" evidence="4">
    <location>
        <begin position="16"/>
        <end position="408"/>
    </location>
</feature>
<dbReference type="GO" id="GO:0009313">
    <property type="term" value="P:oligosaccharide catabolic process"/>
    <property type="evidence" value="ECO:0007669"/>
    <property type="project" value="TreeGrafter"/>
</dbReference>
<dbReference type="Pfam" id="PF00128">
    <property type="entry name" value="Alpha-amylase"/>
    <property type="match status" value="1"/>
</dbReference>
<dbReference type="CDD" id="cd11333">
    <property type="entry name" value="AmyAc_SI_OligoGlu_DGase"/>
    <property type="match status" value="1"/>
</dbReference>
<organism evidence="5 6">
    <name type="scientific">Candidatus Mediterraneibacter quadrami</name>
    <dbReference type="NCBI Taxonomy" id="2838684"/>
    <lineage>
        <taxon>Bacteria</taxon>
        <taxon>Bacillati</taxon>
        <taxon>Bacillota</taxon>
        <taxon>Clostridia</taxon>
        <taxon>Lachnospirales</taxon>
        <taxon>Lachnospiraceae</taxon>
        <taxon>Mediterraneibacter</taxon>
    </lineage>
</organism>
<dbReference type="GO" id="GO:0004556">
    <property type="term" value="F:alpha-amylase activity"/>
    <property type="evidence" value="ECO:0007669"/>
    <property type="project" value="TreeGrafter"/>
</dbReference>
<evidence type="ECO:0000256" key="2">
    <source>
        <dbReference type="ARBA" id="ARBA00022801"/>
    </source>
</evidence>
<evidence type="ECO:0000313" key="6">
    <source>
        <dbReference type="Proteomes" id="UP000823909"/>
    </source>
</evidence>
<keyword evidence="2" id="KW-0378">Hydrolase</keyword>
<dbReference type="EMBL" id="DWUU01000035">
    <property type="protein sequence ID" value="HJD42447.1"/>
    <property type="molecule type" value="Genomic_DNA"/>
</dbReference>
<protein>
    <submittedName>
        <fullName evidence="5">Alpha-glucosidase</fullName>
    </submittedName>
</protein>
<reference evidence="5" key="1">
    <citation type="journal article" date="2021" name="PeerJ">
        <title>Extensive microbial diversity within the chicken gut microbiome revealed by metagenomics and culture.</title>
        <authorList>
            <person name="Gilroy R."/>
            <person name="Ravi A."/>
            <person name="Getino M."/>
            <person name="Pursley I."/>
            <person name="Horton D.L."/>
            <person name="Alikhan N.F."/>
            <person name="Baker D."/>
            <person name="Gharbi K."/>
            <person name="Hall N."/>
            <person name="Watson M."/>
            <person name="Adriaenssens E.M."/>
            <person name="Foster-Nyarko E."/>
            <person name="Jarju S."/>
            <person name="Secka A."/>
            <person name="Antonio M."/>
            <person name="Oren A."/>
            <person name="Chaudhuri R.R."/>
            <person name="La Ragione R."/>
            <person name="Hildebrand F."/>
            <person name="Pallen M.J."/>
        </authorList>
    </citation>
    <scope>NUCLEOTIDE SEQUENCE</scope>
    <source>
        <strain evidence="5">ChiBcec15-3976</strain>
    </source>
</reference>
<dbReference type="FunFam" id="3.90.400.10:FF:000002">
    <property type="entry name" value="Sucrose isomerase"/>
    <property type="match status" value="1"/>
</dbReference>
<dbReference type="InterPro" id="IPR017853">
    <property type="entry name" value="GH"/>
</dbReference>
<proteinExistence type="inferred from homology"/>
<dbReference type="SUPFAM" id="SSF51011">
    <property type="entry name" value="Glycosyl hydrolase domain"/>
    <property type="match status" value="1"/>
</dbReference>
<dbReference type="PANTHER" id="PTHR10357">
    <property type="entry name" value="ALPHA-AMYLASE FAMILY MEMBER"/>
    <property type="match status" value="1"/>
</dbReference>
<comment type="similarity">
    <text evidence="1">Belongs to the glycosyl hydrolase 13 family.</text>
</comment>
<dbReference type="AlphaFoldDB" id="A0A9D2RF52"/>
<accession>A0A9D2RF52</accession>